<reference evidence="1" key="1">
    <citation type="submission" date="2021-02" db="EMBL/GenBank/DDBJ databases">
        <authorList>
            <person name="Nowell W R."/>
        </authorList>
    </citation>
    <scope>NUCLEOTIDE SEQUENCE</scope>
</reference>
<organism evidence="1 2">
    <name type="scientific">Rotaria sordida</name>
    <dbReference type="NCBI Taxonomy" id="392033"/>
    <lineage>
        <taxon>Eukaryota</taxon>
        <taxon>Metazoa</taxon>
        <taxon>Spiralia</taxon>
        <taxon>Gnathifera</taxon>
        <taxon>Rotifera</taxon>
        <taxon>Eurotatoria</taxon>
        <taxon>Bdelloidea</taxon>
        <taxon>Philodinida</taxon>
        <taxon>Philodinidae</taxon>
        <taxon>Rotaria</taxon>
    </lineage>
</organism>
<comment type="caution">
    <text evidence="1">The sequence shown here is derived from an EMBL/GenBank/DDBJ whole genome shotgun (WGS) entry which is preliminary data.</text>
</comment>
<evidence type="ECO:0000313" key="1">
    <source>
        <dbReference type="EMBL" id="CAF4150112.1"/>
    </source>
</evidence>
<proteinExistence type="predicted"/>
<dbReference type="Proteomes" id="UP000663874">
    <property type="component" value="Unassembled WGS sequence"/>
</dbReference>
<dbReference type="AlphaFoldDB" id="A0A819Y634"/>
<protein>
    <submittedName>
        <fullName evidence="1">Uncharacterized protein</fullName>
    </submittedName>
</protein>
<sequence length="542" mass="64323">MINYKQLFNMKIEEAYTKRIALHIAAGKCRKVDMEVEGYPNRKSVNKQLNNIVHDSMFTRSLTLFNHSSYNNIYPLSDLMLDRFCFQILTSIHHKIKWIDVEVSSMKRILSANYPILSGLGIYNIEKDTDLDIFTDETSLMYILKNQISSLMIESSRKQGRPRDVNTRIFTNILNTFINLQYFMFHSWFSSFQRISFRHLRPTVFSSTLLELRVKVSSVDDCLFLLDGRFNQLRAFYVDIGSSLPNSTVKINKEKLPNLRCFSLYCFSEIRFYDNIIIPLLHRMSNLEELALYLSSVVCDKKFIDGNNLKQNIIDYMPELNQFRFSIHSTILLKDQIDLPSNEDIKHSFKDFSNNKIISCVNYFFEAKYGQCHIYSCPYLIPTYENISNNFPGGLFRYVSDVSLFDEHPFEYEFFIQIAQSFPFLKNLTITNQKGQNNKQYRKSNNNNEDFLLIRYPHLKYLHFKQTHNDYIEQFLLDTKTCLPYDILLFTDFKSLQRVTHNFTRNATRINCSKMRYICFDRISRFPKHFKNYFLDTEIHVL</sequence>
<accession>A0A819Y634</accession>
<evidence type="ECO:0000313" key="2">
    <source>
        <dbReference type="Proteomes" id="UP000663874"/>
    </source>
</evidence>
<name>A0A819Y634_9BILA</name>
<dbReference type="EMBL" id="CAJOBE010012489">
    <property type="protein sequence ID" value="CAF4150112.1"/>
    <property type="molecule type" value="Genomic_DNA"/>
</dbReference>
<gene>
    <name evidence="1" type="ORF">FNK824_LOCUS33639</name>
</gene>